<organism evidence="10 11">
    <name type="scientific">Serratia phage 2050H2</name>
    <dbReference type="NCBI Taxonomy" id="2024251"/>
    <lineage>
        <taxon>Viruses</taxon>
        <taxon>Duplodnaviria</taxon>
        <taxon>Heunggongvirae</taxon>
        <taxon>Uroviricota</taxon>
        <taxon>Caudoviricetes</taxon>
        <taxon>Autographivirales</taxon>
        <taxon>Autotranscriptaviridae</taxon>
        <taxon>Studiervirinae</taxon>
        <taxon>Teetrevirus</taxon>
        <taxon>Teetrevirus 2050H2</taxon>
    </lineage>
</organism>
<proteinExistence type="predicted"/>
<keyword evidence="11" id="KW-1185">Reference proteome</keyword>
<reference evidence="11" key="1">
    <citation type="submission" date="2017-06" db="EMBL/GenBank/DDBJ databases">
        <authorList>
            <person name="Zhao X."/>
        </authorList>
    </citation>
    <scope>NUCLEOTIDE SEQUENCE [LARGE SCALE GENOMIC DNA]</scope>
</reference>
<evidence type="ECO:0000256" key="4">
    <source>
        <dbReference type="ARBA" id="ARBA00022852"/>
    </source>
</evidence>
<keyword evidence="3" id="KW-0812">Transmembrane</keyword>
<dbReference type="EMBL" id="MF285620">
    <property type="protein sequence ID" value="ASZ79021.1"/>
    <property type="molecule type" value="Genomic_DNA"/>
</dbReference>
<keyword evidence="4" id="KW-0204">Cytolysis</keyword>
<keyword evidence="1" id="KW-1030">Host cell inner membrane</keyword>
<evidence type="ECO:0000256" key="1">
    <source>
        <dbReference type="ARBA" id="ARBA00022445"/>
    </source>
</evidence>
<evidence type="ECO:0000256" key="9">
    <source>
        <dbReference type="ARBA" id="ARBA00023142"/>
    </source>
</evidence>
<evidence type="ECO:0000313" key="11">
    <source>
        <dbReference type="Proteomes" id="UP000225727"/>
    </source>
</evidence>
<keyword evidence="9" id="KW-1188">Viral release from host cell</keyword>
<keyword evidence="9" id="KW-0578">Host cell lysis by virus</keyword>
<dbReference type="PIRSF" id="PIRSF004485">
    <property type="entry name" value="T7_18-5_prd"/>
    <property type="match status" value="1"/>
</dbReference>
<dbReference type="Pfam" id="PF03245">
    <property type="entry name" value="Phage_lysis"/>
    <property type="match status" value="1"/>
</dbReference>
<evidence type="ECO:0000256" key="6">
    <source>
        <dbReference type="ARBA" id="ARBA00022968"/>
    </source>
</evidence>
<evidence type="ECO:0000256" key="8">
    <source>
        <dbReference type="ARBA" id="ARBA00023136"/>
    </source>
</evidence>
<accession>A0A249Y414</accession>
<evidence type="ECO:0000313" key="10">
    <source>
        <dbReference type="EMBL" id="ASZ79021.1"/>
    </source>
</evidence>
<keyword evidence="6" id="KW-0735">Signal-anchor</keyword>
<protein>
    <recommendedName>
        <fullName evidence="12">Endopeptidase</fullName>
    </recommendedName>
</protein>
<gene>
    <name evidence="10" type="ORF">2050H2_042</name>
</gene>
<dbReference type="InterPro" id="IPR004929">
    <property type="entry name" value="I-spanin"/>
</dbReference>
<evidence type="ECO:0000256" key="5">
    <source>
        <dbReference type="ARBA" id="ARBA00022870"/>
    </source>
</evidence>
<evidence type="ECO:0008006" key="12">
    <source>
        <dbReference type="Google" id="ProtNLM"/>
    </source>
</evidence>
<keyword evidence="8" id="KW-0472">Membrane</keyword>
<keyword evidence="5" id="KW-1043">Host membrane</keyword>
<sequence>MGGVMLKLLRSALPWVLAGTLFMGGWHLGSTHERANWKEVIQNEYIAKTKADIQQHNAVQTALDAIAKRHSDEMAELEGSTDGIVNALNADNKRLRIKLKAISGTPGDKQQCISTVDGKAELDEGDAKRLIGIAQKGDKWIENLQDTVRVLQGKLKEKETK</sequence>
<name>A0A249Y414_9CAUD</name>
<keyword evidence="2" id="KW-1032">Host cell membrane</keyword>
<evidence type="ECO:0000256" key="2">
    <source>
        <dbReference type="ARBA" id="ARBA00022511"/>
    </source>
</evidence>
<evidence type="ECO:0000256" key="3">
    <source>
        <dbReference type="ARBA" id="ARBA00022692"/>
    </source>
</evidence>
<keyword evidence="7" id="KW-1133">Transmembrane helix</keyword>
<dbReference type="InterPro" id="IPR016417">
    <property type="entry name" value="I-spanin_T7likevirus"/>
</dbReference>
<dbReference type="GO" id="GO:0044659">
    <property type="term" value="P:viral release from host cell by cytolysis"/>
    <property type="evidence" value="ECO:0007669"/>
    <property type="project" value="InterPro"/>
</dbReference>
<evidence type="ECO:0000256" key="7">
    <source>
        <dbReference type="ARBA" id="ARBA00022989"/>
    </source>
</evidence>
<dbReference type="Proteomes" id="UP000225727">
    <property type="component" value="Segment"/>
</dbReference>